<feature type="compositionally biased region" description="Pro residues" evidence="2">
    <location>
        <begin position="1"/>
        <end position="10"/>
    </location>
</feature>
<dbReference type="NCBIfam" id="NF041213">
    <property type="entry name" value="plasmid_TraA"/>
    <property type="match status" value="1"/>
</dbReference>
<dbReference type="InterPro" id="IPR053789">
    <property type="entry name" value="TraA-like"/>
</dbReference>
<name>A0AAU8JZ67_9ACTN</name>
<proteinExistence type="predicted"/>
<feature type="compositionally biased region" description="Low complexity" evidence="2">
    <location>
        <begin position="24"/>
        <end position="42"/>
    </location>
</feature>
<sequence length="198" mass="20958">MDKSFFPPPQRGNNTGSAGGGGQRQQPGQGRTTNRTTNRSGPQFHFNYRPGGSGPAGGGMAGGIGGQQRGAQGAGGGQGAGGRTHSPLADPEFFTNADIRNYCEQGRSAFLQLSFELAMAAEVLQAVLKEVPDADGRPFGSQFRARRVAKHLKKAADDAKDAAANAARTYAAFQREYDPELSRTGRPRAPRRSFDFNG</sequence>
<evidence type="ECO:0000313" key="3">
    <source>
        <dbReference type="EMBL" id="XCM80379.1"/>
    </source>
</evidence>
<protein>
    <submittedName>
        <fullName evidence="3">Plasmid transfer protein TraA</fullName>
    </submittedName>
</protein>
<evidence type="ECO:0000256" key="2">
    <source>
        <dbReference type="SAM" id="MobiDB-lite"/>
    </source>
</evidence>
<reference evidence="3" key="1">
    <citation type="submission" date="2024-06" db="EMBL/GenBank/DDBJ databases">
        <title>The genome sequences of Kitasatospora sp. strain HUAS MG31.</title>
        <authorList>
            <person name="Mo P."/>
        </authorList>
    </citation>
    <scope>NUCLEOTIDE SEQUENCE</scope>
    <source>
        <strain evidence="3">HUAS MG31</strain>
    </source>
</reference>
<feature type="region of interest" description="Disordered" evidence="2">
    <location>
        <begin position="1"/>
        <end position="91"/>
    </location>
</feature>
<feature type="coiled-coil region" evidence="1">
    <location>
        <begin position="149"/>
        <end position="176"/>
    </location>
</feature>
<dbReference type="EMBL" id="CP159872">
    <property type="protein sequence ID" value="XCM80379.1"/>
    <property type="molecule type" value="Genomic_DNA"/>
</dbReference>
<feature type="region of interest" description="Disordered" evidence="2">
    <location>
        <begin position="177"/>
        <end position="198"/>
    </location>
</feature>
<dbReference type="KEGG" id="kcm:ABWK59_16320"/>
<keyword evidence="1" id="KW-0175">Coiled coil</keyword>
<organism evidence="3">
    <name type="scientific">Kitasatospora camelliae</name>
    <dbReference type="NCBI Taxonomy" id="3156397"/>
    <lineage>
        <taxon>Bacteria</taxon>
        <taxon>Bacillati</taxon>
        <taxon>Actinomycetota</taxon>
        <taxon>Actinomycetes</taxon>
        <taxon>Kitasatosporales</taxon>
        <taxon>Streptomycetaceae</taxon>
        <taxon>Kitasatospora</taxon>
    </lineage>
</organism>
<gene>
    <name evidence="3" type="primary">traA</name>
    <name evidence="3" type="ORF">ABWK59_16320</name>
</gene>
<dbReference type="RefSeq" id="WP_354641318.1">
    <property type="nucleotide sequence ID" value="NZ_CP159872.1"/>
</dbReference>
<evidence type="ECO:0000256" key="1">
    <source>
        <dbReference type="SAM" id="Coils"/>
    </source>
</evidence>
<dbReference type="AlphaFoldDB" id="A0AAU8JZ67"/>
<feature type="compositionally biased region" description="Gly residues" evidence="2">
    <location>
        <begin position="51"/>
        <end position="82"/>
    </location>
</feature>
<accession>A0AAU8JZ67</accession>